<evidence type="ECO:0000313" key="3">
    <source>
        <dbReference type="EMBL" id="ESA12366.1"/>
    </source>
</evidence>
<organism evidence="3">
    <name type="scientific">Rhizophagus irregularis (strain DAOM 181602 / DAOM 197198 / MUCL 43194)</name>
    <name type="common">Arbuscular mycorrhizal fungus</name>
    <name type="synonym">Glomus intraradices</name>
    <dbReference type="NCBI Taxonomy" id="747089"/>
    <lineage>
        <taxon>Eukaryota</taxon>
        <taxon>Fungi</taxon>
        <taxon>Fungi incertae sedis</taxon>
        <taxon>Mucoromycota</taxon>
        <taxon>Glomeromycotina</taxon>
        <taxon>Glomeromycetes</taxon>
        <taxon>Glomerales</taxon>
        <taxon>Glomeraceae</taxon>
        <taxon>Rhizophagus</taxon>
    </lineage>
</organism>
<reference evidence="3" key="1">
    <citation type="submission" date="2013-07" db="EMBL/GenBank/DDBJ databases">
        <title>The genome of an arbuscular mycorrhizal fungus provides insights into the evolution of the oldest plant symbiosis.</title>
        <authorList>
            <consortium name="DOE Joint Genome Institute"/>
            <person name="Tisserant E."/>
            <person name="Malbreil M."/>
            <person name="Kuo A."/>
            <person name="Kohler A."/>
            <person name="Symeonidi A."/>
            <person name="Balestrini R."/>
            <person name="Charron P."/>
            <person name="Duensing N."/>
            <person name="Frei-dit-Frey N."/>
            <person name="Gianinazzi-Pearson V."/>
            <person name="Gilbert B."/>
            <person name="Handa Y."/>
            <person name="Hijri M."/>
            <person name="Kaul R."/>
            <person name="Kawaguchi M."/>
            <person name="Krajinski F."/>
            <person name="Lammers P."/>
            <person name="Lapierre D."/>
            <person name="Masclaux F.G."/>
            <person name="Murat C."/>
            <person name="Morin E."/>
            <person name="Ndikumana S."/>
            <person name="Pagni M."/>
            <person name="Petitpierre D."/>
            <person name="Requena N."/>
            <person name="Rosikiewicz P."/>
            <person name="Riley R."/>
            <person name="Saito K."/>
            <person name="San Clemente H."/>
            <person name="Shapiro H."/>
            <person name="van Tuinen D."/>
            <person name="Becard G."/>
            <person name="Bonfante P."/>
            <person name="Paszkowski U."/>
            <person name="Shachar-Hill Y."/>
            <person name="Young J.P."/>
            <person name="Sanders I.R."/>
            <person name="Henrissat B."/>
            <person name="Rensing S.A."/>
            <person name="Grigoriev I.V."/>
            <person name="Corradi N."/>
            <person name="Roux C."/>
            <person name="Martin F."/>
        </authorList>
    </citation>
    <scope>NUCLEOTIDE SEQUENCE</scope>
    <source>
        <strain evidence="3">DAOM 197198</strain>
    </source>
</reference>
<proteinExistence type="predicted"/>
<feature type="region of interest" description="Disordered" evidence="1">
    <location>
        <begin position="109"/>
        <end position="138"/>
    </location>
</feature>
<keyword evidence="2" id="KW-0812">Transmembrane</keyword>
<dbReference type="VEuPathDB" id="FungiDB:RhiirFUN_021940"/>
<sequence length="209" mass="24161">MLCNNTRLKIETWKFQGNFNDVKVRWEKYLSFQFLENKEKEYSNTVTKNDNHIQIYKNMNLMTILSNNLRNNFVKYLLISFLLIALINDDLFVFGRGKFPGKVLSEAGENIHKRPGHGKPEHKVIGKPPKNSVADNDLGKVNNVNEIDLKNDKSYEGNNETEKPKSSKNSNTLVLVTIVLLILIAISSIYAWFKRRNRIRNANGNNNYV</sequence>
<feature type="transmembrane region" description="Helical" evidence="2">
    <location>
        <begin position="76"/>
        <end position="95"/>
    </location>
</feature>
<feature type="transmembrane region" description="Helical" evidence="2">
    <location>
        <begin position="173"/>
        <end position="193"/>
    </location>
</feature>
<keyword evidence="2" id="KW-0472">Membrane</keyword>
<evidence type="ECO:0000256" key="1">
    <source>
        <dbReference type="SAM" id="MobiDB-lite"/>
    </source>
</evidence>
<name>U9U9S8_RHIID</name>
<keyword evidence="2" id="KW-1133">Transmembrane helix</keyword>
<evidence type="ECO:0000256" key="2">
    <source>
        <dbReference type="SAM" id="Phobius"/>
    </source>
</evidence>
<dbReference type="HOGENOM" id="CLU_114229_0_0_1"/>
<accession>U9U9S8</accession>
<gene>
    <name evidence="3" type="ORF">GLOINDRAFT_84548</name>
</gene>
<dbReference type="AlphaFoldDB" id="U9U9S8"/>
<dbReference type="EMBL" id="KI285006">
    <property type="protein sequence ID" value="ESA12366.1"/>
    <property type="molecule type" value="Genomic_DNA"/>
</dbReference>
<protein>
    <submittedName>
        <fullName evidence="3">Uncharacterized protein</fullName>
    </submittedName>
</protein>